<dbReference type="PANTHER" id="PTHR38762">
    <property type="entry name" value="CRYPTIC OUTER MEMBRANE PORIN BGLH-RELATED"/>
    <property type="match status" value="1"/>
</dbReference>
<accession>A0ABN6DG32</accession>
<evidence type="ECO:0000256" key="6">
    <source>
        <dbReference type="ARBA" id="ARBA00023065"/>
    </source>
</evidence>
<keyword evidence="10" id="KW-0732">Signal</keyword>
<feature type="signal peptide" evidence="10">
    <location>
        <begin position="1"/>
        <end position="24"/>
    </location>
</feature>
<evidence type="ECO:0000256" key="7">
    <source>
        <dbReference type="ARBA" id="ARBA00023114"/>
    </source>
</evidence>
<gene>
    <name evidence="11" type="ORF">ERHA53_08940</name>
</gene>
<comment type="similarity">
    <text evidence="2">Belongs to the porin LamB (TC 1.B.3) family.</text>
</comment>
<keyword evidence="12" id="KW-1185">Reference proteome</keyword>
<dbReference type="PANTHER" id="PTHR38762:SF1">
    <property type="entry name" value="CRYPTIC OUTER MEMBRANE PORIN BGLH-RELATED"/>
    <property type="match status" value="1"/>
</dbReference>
<evidence type="ECO:0000256" key="1">
    <source>
        <dbReference type="ARBA" id="ARBA00004571"/>
    </source>
</evidence>
<dbReference type="InterPro" id="IPR050286">
    <property type="entry name" value="G_neg_Bact_CarbUptk_Porin"/>
</dbReference>
<keyword evidence="3" id="KW-0813">Transport</keyword>
<dbReference type="InterPro" id="IPR036998">
    <property type="entry name" value="Porin_LamB_sf"/>
</dbReference>
<organism evidence="11 12">
    <name type="scientific">Erwinia rhapontici</name>
    <name type="common">Pectobacterium rhapontici</name>
    <dbReference type="NCBI Taxonomy" id="55212"/>
    <lineage>
        <taxon>Bacteria</taxon>
        <taxon>Pseudomonadati</taxon>
        <taxon>Pseudomonadota</taxon>
        <taxon>Gammaproteobacteria</taxon>
        <taxon>Enterobacterales</taxon>
        <taxon>Erwiniaceae</taxon>
        <taxon>Erwinia</taxon>
    </lineage>
</organism>
<sequence length="492" mass="53845">MNTFKKLPLTVAVIAALCPFSALAEQMISQQQLDKIVAQAVEKALAEREARVSAATQPTLTPAAAPAAATSAAPEALPVAVTPSADMAIPYGLKFSAYARYGAHFQGGDQKYIAVDGSYNGSSGIGRLGNEGYGGEYQLSKTFKAENGAIWDANVMIDHWSDELNLKKAYVGVTNLFESQPDAYLWAGRDFHQRPQQELNDYMWMSHDGQGAGIKNLDLNGVLFDLAAVGAVESCDARVVEDGDNPSRISCTGGAGTGEKGNYALTSKIHGITVGPVDVALYANYGLDSKAVESDERTKAWQGAVVLSHTTDRSMNQFITRYSDNADNSVYNKTDALRSIYTSFDGVYTVNPQTTVRYLLAFQDYRNSELSEDNRRNYAAIIRPMYFWNEVHSTWLEGGYQRVNYEEGGSNKGWKMTLSQNISFAMGPDFRPMLRFYVTGGKWITSIRRAPRTLRTLALIPSTSARCGKRGSDSTHHRLISQRCCDAAGSLL</sequence>
<dbReference type="Pfam" id="PF02264">
    <property type="entry name" value="LamB"/>
    <property type="match status" value="1"/>
</dbReference>
<keyword evidence="6" id="KW-0406">Ion transport</keyword>
<comment type="subcellular location">
    <subcellularLocation>
        <location evidence="1">Cell outer membrane</location>
        <topology evidence="1">Multi-pass membrane protein</topology>
    </subcellularLocation>
</comment>
<keyword evidence="8" id="KW-0472">Membrane</keyword>
<reference evidence="11 12" key="1">
    <citation type="submission" date="2021-01" db="EMBL/GenBank/DDBJ databases">
        <title>Complete genome sequence of Erwinia rhapontici MAFF 311153.</title>
        <authorList>
            <person name="Morohoshi T."/>
            <person name="Someya N."/>
        </authorList>
    </citation>
    <scope>NUCLEOTIDE SEQUENCE [LARGE SCALE GENOMIC DNA]</scope>
    <source>
        <strain evidence="11 12">MAFF 311153</strain>
    </source>
</reference>
<dbReference type="SUPFAM" id="SSF56935">
    <property type="entry name" value="Porins"/>
    <property type="match status" value="1"/>
</dbReference>
<evidence type="ECO:0000256" key="9">
    <source>
        <dbReference type="ARBA" id="ARBA00023237"/>
    </source>
</evidence>
<dbReference type="EMBL" id="AP024329">
    <property type="protein sequence ID" value="BCQ33551.1"/>
    <property type="molecule type" value="Genomic_DNA"/>
</dbReference>
<proteinExistence type="inferred from homology"/>
<keyword evidence="7" id="KW-0626">Porin</keyword>
<keyword evidence="5" id="KW-0812">Transmembrane</keyword>
<evidence type="ECO:0000256" key="8">
    <source>
        <dbReference type="ARBA" id="ARBA00023136"/>
    </source>
</evidence>
<keyword evidence="9" id="KW-0998">Cell outer membrane</keyword>
<evidence type="ECO:0000256" key="3">
    <source>
        <dbReference type="ARBA" id="ARBA00022448"/>
    </source>
</evidence>
<evidence type="ECO:0000256" key="2">
    <source>
        <dbReference type="ARBA" id="ARBA00007055"/>
    </source>
</evidence>
<dbReference type="Proteomes" id="UP000677515">
    <property type="component" value="Chromosome"/>
</dbReference>
<name>A0ABN6DG32_ERWRD</name>
<evidence type="ECO:0000256" key="5">
    <source>
        <dbReference type="ARBA" id="ARBA00022692"/>
    </source>
</evidence>
<keyword evidence="4" id="KW-1134">Transmembrane beta strand</keyword>
<dbReference type="InterPro" id="IPR003192">
    <property type="entry name" value="Porin_LamB"/>
</dbReference>
<evidence type="ECO:0000256" key="10">
    <source>
        <dbReference type="SAM" id="SignalP"/>
    </source>
</evidence>
<feature type="chain" id="PRO_5045155278" evidence="10">
    <location>
        <begin position="25"/>
        <end position="492"/>
    </location>
</feature>
<evidence type="ECO:0000313" key="11">
    <source>
        <dbReference type="EMBL" id="BCQ33551.1"/>
    </source>
</evidence>
<protein>
    <submittedName>
        <fullName evidence="11">Maltoporin</fullName>
    </submittedName>
</protein>
<dbReference type="Gene3D" id="2.40.170.10">
    <property type="entry name" value="Porin, LamB type"/>
    <property type="match status" value="1"/>
</dbReference>
<evidence type="ECO:0000256" key="4">
    <source>
        <dbReference type="ARBA" id="ARBA00022452"/>
    </source>
</evidence>
<evidence type="ECO:0000313" key="12">
    <source>
        <dbReference type="Proteomes" id="UP000677515"/>
    </source>
</evidence>